<dbReference type="EMBL" id="VSRR010052237">
    <property type="protein sequence ID" value="MPC79840.1"/>
    <property type="molecule type" value="Genomic_DNA"/>
</dbReference>
<protein>
    <submittedName>
        <fullName evidence="1">Uncharacterized protein</fullName>
    </submittedName>
</protein>
<sequence length="113" mass="12688">MDTRHETRSSEASDSRTRISSSLCMYIYSPCLCLPLSRRVSPSKIRDYLAQSRQCSVTAGLEAAFPCQSGRQQLGLAGREHGRQKLLVRESLSQMQRVVVVVEVEEVEVTMQP</sequence>
<keyword evidence="2" id="KW-1185">Reference proteome</keyword>
<evidence type="ECO:0000313" key="1">
    <source>
        <dbReference type="EMBL" id="MPC79840.1"/>
    </source>
</evidence>
<proteinExistence type="predicted"/>
<organism evidence="1 2">
    <name type="scientific">Portunus trituberculatus</name>
    <name type="common">Swimming crab</name>
    <name type="synonym">Neptunus trituberculatus</name>
    <dbReference type="NCBI Taxonomy" id="210409"/>
    <lineage>
        <taxon>Eukaryota</taxon>
        <taxon>Metazoa</taxon>
        <taxon>Ecdysozoa</taxon>
        <taxon>Arthropoda</taxon>
        <taxon>Crustacea</taxon>
        <taxon>Multicrustacea</taxon>
        <taxon>Malacostraca</taxon>
        <taxon>Eumalacostraca</taxon>
        <taxon>Eucarida</taxon>
        <taxon>Decapoda</taxon>
        <taxon>Pleocyemata</taxon>
        <taxon>Brachyura</taxon>
        <taxon>Eubrachyura</taxon>
        <taxon>Portunoidea</taxon>
        <taxon>Portunidae</taxon>
        <taxon>Portuninae</taxon>
        <taxon>Portunus</taxon>
    </lineage>
</organism>
<name>A0A5B7I5J9_PORTR</name>
<dbReference type="AlphaFoldDB" id="A0A5B7I5J9"/>
<gene>
    <name evidence="1" type="ORF">E2C01_074390</name>
</gene>
<comment type="caution">
    <text evidence="1">The sequence shown here is derived from an EMBL/GenBank/DDBJ whole genome shotgun (WGS) entry which is preliminary data.</text>
</comment>
<evidence type="ECO:0000313" key="2">
    <source>
        <dbReference type="Proteomes" id="UP000324222"/>
    </source>
</evidence>
<dbReference type="Proteomes" id="UP000324222">
    <property type="component" value="Unassembled WGS sequence"/>
</dbReference>
<reference evidence="1 2" key="1">
    <citation type="submission" date="2019-05" db="EMBL/GenBank/DDBJ databases">
        <title>Another draft genome of Portunus trituberculatus and its Hox gene families provides insights of decapod evolution.</title>
        <authorList>
            <person name="Jeong J.-H."/>
            <person name="Song I."/>
            <person name="Kim S."/>
            <person name="Choi T."/>
            <person name="Kim D."/>
            <person name="Ryu S."/>
            <person name="Kim W."/>
        </authorList>
    </citation>
    <scope>NUCLEOTIDE SEQUENCE [LARGE SCALE GENOMIC DNA]</scope>
    <source>
        <tissue evidence="1">Muscle</tissue>
    </source>
</reference>
<accession>A0A5B7I5J9</accession>